<dbReference type="InterPro" id="IPR012164">
    <property type="entry name" value="Rpa12/Rpb9/Rpc10/TFS"/>
</dbReference>
<dbReference type="CDD" id="cd10511">
    <property type="entry name" value="Zn-ribbon_TFS"/>
    <property type="match status" value="1"/>
</dbReference>
<dbReference type="GO" id="GO:0003676">
    <property type="term" value="F:nucleic acid binding"/>
    <property type="evidence" value="ECO:0007669"/>
    <property type="project" value="InterPro"/>
</dbReference>
<feature type="binding site" evidence="9">
    <location>
        <position position="65"/>
    </location>
    <ligand>
        <name>Zn(2+)</name>
        <dbReference type="ChEBI" id="CHEBI:29105"/>
        <label>2</label>
    </ligand>
</feature>
<evidence type="ECO:0000256" key="9">
    <source>
        <dbReference type="PIRSR" id="PIRSR005586-1"/>
    </source>
</evidence>
<dbReference type="InterPro" id="IPR019761">
    <property type="entry name" value="DNA-dir_RNA_pol-M_15_CS"/>
</dbReference>
<dbReference type="RefSeq" id="WP_317135916.1">
    <property type="nucleotide sequence ID" value="NZ_CP043875.1"/>
</dbReference>
<dbReference type="GeneID" id="85229939"/>
<feature type="domain" description="TFIIS-type" evidence="12">
    <location>
        <begin position="61"/>
        <end position="101"/>
    </location>
</feature>
<dbReference type="SMART" id="SM00440">
    <property type="entry name" value="ZnF_C2C2"/>
    <property type="match status" value="1"/>
</dbReference>
<keyword evidence="14" id="KW-1185">Reference proteome</keyword>
<evidence type="ECO:0000256" key="1">
    <source>
        <dbReference type="ARBA" id="ARBA00018272"/>
    </source>
</evidence>
<proteinExistence type="inferred from homology"/>
<dbReference type="PANTHER" id="PTHR11239">
    <property type="entry name" value="DNA-DIRECTED RNA POLYMERASE"/>
    <property type="match status" value="1"/>
</dbReference>
<protein>
    <recommendedName>
        <fullName evidence="1">Transcription factor S</fullName>
    </recommendedName>
    <alternativeName>
        <fullName evidence="7">Transcription elongation factor IIS/RNA polymerase subunit homolog</fullName>
    </alternativeName>
</protein>
<evidence type="ECO:0000256" key="2">
    <source>
        <dbReference type="ARBA" id="ARBA00022723"/>
    </source>
</evidence>
<evidence type="ECO:0000256" key="3">
    <source>
        <dbReference type="ARBA" id="ARBA00022771"/>
    </source>
</evidence>
<feature type="zinc finger region" description="C4-type" evidence="10">
    <location>
        <begin position="4"/>
        <end position="23"/>
    </location>
</feature>
<sequence>MMFCPECKSMLKSCDGKLKCPKCGFEKTIEDKSQLLKTKARVEKEITIVDEDENVPTLPTTKIRCPECGHDLAEWWLRQLRSADESEVRFFRCVKCKNTWREYD</sequence>
<evidence type="ECO:0000256" key="4">
    <source>
        <dbReference type="ARBA" id="ARBA00022833"/>
    </source>
</evidence>
<evidence type="ECO:0000256" key="10">
    <source>
        <dbReference type="PIRSR" id="PIRSR005586-2"/>
    </source>
</evidence>
<dbReference type="PANTHER" id="PTHR11239:SF12">
    <property type="entry name" value="DNA-DIRECTED RNA POLYMERASE III SUBUNIT RPC10"/>
    <property type="match status" value="1"/>
</dbReference>
<dbReference type="PROSITE" id="PS00466">
    <property type="entry name" value="ZF_TFIIS_1"/>
    <property type="match status" value="1"/>
</dbReference>
<dbReference type="NCBIfam" id="TIGR01384">
    <property type="entry name" value="TFS_arch"/>
    <property type="match status" value="1"/>
</dbReference>
<dbReference type="GO" id="GO:0006351">
    <property type="term" value="P:DNA-templated transcription"/>
    <property type="evidence" value="ECO:0007669"/>
    <property type="project" value="InterPro"/>
</dbReference>
<feature type="binding site" evidence="9">
    <location>
        <position position="93"/>
    </location>
    <ligand>
        <name>Zn(2+)</name>
        <dbReference type="ChEBI" id="CHEBI:29105"/>
        <label>2</label>
    </ligand>
</feature>
<dbReference type="EMBL" id="CP043875">
    <property type="protein sequence ID" value="WOF16498.1"/>
    <property type="molecule type" value="Genomic_DNA"/>
</dbReference>
<feature type="binding site" evidence="9">
    <location>
        <position position="23"/>
    </location>
    <ligand>
        <name>Zn(2+)</name>
        <dbReference type="ChEBI" id="CHEBI:29105"/>
        <label>1</label>
    </ligand>
</feature>
<comment type="similarity">
    <text evidence="8 11">Belongs to the archaeal rpoM/eukaryotic RPA12/RPB9/RPC11 RNA polymerase family.</text>
</comment>
<evidence type="ECO:0000256" key="11">
    <source>
        <dbReference type="RuleBase" id="RU003474"/>
    </source>
</evidence>
<dbReference type="Gene3D" id="2.20.25.10">
    <property type="match status" value="1"/>
</dbReference>
<evidence type="ECO:0000313" key="13">
    <source>
        <dbReference type="EMBL" id="WOF16498.1"/>
    </source>
</evidence>
<dbReference type="Proteomes" id="UP001301797">
    <property type="component" value="Chromosome"/>
</dbReference>
<dbReference type="AlphaFoldDB" id="A0AA97I3A7"/>
<feature type="binding site" evidence="9">
    <location>
        <position position="96"/>
    </location>
    <ligand>
        <name>Zn(2+)</name>
        <dbReference type="ChEBI" id="CHEBI:29105"/>
        <label>2</label>
    </ligand>
</feature>
<dbReference type="InterPro" id="IPR001222">
    <property type="entry name" value="Znf_TFIIS"/>
</dbReference>
<dbReference type="InterPro" id="IPR006288">
    <property type="entry name" value="TFS"/>
</dbReference>
<keyword evidence="4 9" id="KW-0862">Zinc</keyword>
<dbReference type="InterPro" id="IPR001529">
    <property type="entry name" value="Zn_ribbon_RPB9"/>
</dbReference>
<dbReference type="GO" id="GO:0003899">
    <property type="term" value="F:DNA-directed RNA polymerase activity"/>
    <property type="evidence" value="ECO:0007669"/>
    <property type="project" value="InterPro"/>
</dbReference>
<dbReference type="Pfam" id="PF01096">
    <property type="entry name" value="Zn_ribbon_TFIIS"/>
    <property type="match status" value="1"/>
</dbReference>
<evidence type="ECO:0000256" key="7">
    <source>
        <dbReference type="ARBA" id="ARBA00032962"/>
    </source>
</evidence>
<dbReference type="GO" id="GO:0008270">
    <property type="term" value="F:zinc ion binding"/>
    <property type="evidence" value="ECO:0007669"/>
    <property type="project" value="UniProtKB-KW"/>
</dbReference>
<accession>A0AA97I3A7</accession>
<feature type="binding site" evidence="9">
    <location>
        <position position="68"/>
    </location>
    <ligand>
        <name>Zn(2+)</name>
        <dbReference type="ChEBI" id="CHEBI:29105"/>
        <label>2</label>
    </ligand>
</feature>
<organism evidence="13 14">
    <name type="scientific">Methanochimaera problematica</name>
    <dbReference type="NCBI Taxonomy" id="2609417"/>
    <lineage>
        <taxon>Archaea</taxon>
        <taxon>Methanobacteriati</taxon>
        <taxon>Methanobacteriota</taxon>
        <taxon>Stenosarchaea group</taxon>
        <taxon>Methanomicrobia</taxon>
        <taxon>Methanomicrobiales</taxon>
        <taxon>Methanomicrobiaceae</taxon>
        <taxon>Methanochimaera</taxon>
    </lineage>
</organism>
<evidence type="ECO:0000256" key="5">
    <source>
        <dbReference type="ARBA" id="ARBA00023015"/>
    </source>
</evidence>
<dbReference type="SUPFAM" id="SSF57783">
    <property type="entry name" value="Zinc beta-ribbon"/>
    <property type="match status" value="1"/>
</dbReference>
<dbReference type="GO" id="GO:0006355">
    <property type="term" value="P:regulation of DNA-templated transcription"/>
    <property type="evidence" value="ECO:0007669"/>
    <property type="project" value="InterPro"/>
</dbReference>
<dbReference type="PROSITE" id="PS01030">
    <property type="entry name" value="RNA_POL_M_15KD"/>
    <property type="match status" value="1"/>
</dbReference>
<keyword evidence="2 9" id="KW-0479">Metal-binding</keyword>
<keyword evidence="3 10" id="KW-0863">Zinc-finger</keyword>
<name>A0AA97I3A7_9EURY</name>
<feature type="binding site" evidence="9">
    <location>
        <position position="20"/>
    </location>
    <ligand>
        <name>Zn(2+)</name>
        <dbReference type="ChEBI" id="CHEBI:29105"/>
        <label>1</label>
    </ligand>
</feature>
<dbReference type="PIRSF" id="PIRSF005586">
    <property type="entry name" value="RNApol_RpoM"/>
    <property type="match status" value="1"/>
</dbReference>
<evidence type="ECO:0000256" key="8">
    <source>
        <dbReference type="PIRNR" id="PIRNR005586"/>
    </source>
</evidence>
<gene>
    <name evidence="13" type="ORF">F1737_07170</name>
</gene>
<dbReference type="PROSITE" id="PS51133">
    <property type="entry name" value="ZF_TFIIS_2"/>
    <property type="match status" value="1"/>
</dbReference>
<feature type="binding site" evidence="9">
    <location>
        <position position="7"/>
    </location>
    <ligand>
        <name>Zn(2+)</name>
        <dbReference type="ChEBI" id="CHEBI:29105"/>
        <label>1</label>
    </ligand>
</feature>
<evidence type="ECO:0000259" key="12">
    <source>
        <dbReference type="PROSITE" id="PS51133"/>
    </source>
</evidence>
<reference evidence="13 14" key="1">
    <citation type="submission" date="2019-09" db="EMBL/GenBank/DDBJ databases">
        <title>The complete genome of Methanoplanus sp. FWC-SCC4.</title>
        <authorList>
            <person name="Chen S.-C."/>
            <person name="Zhou Y.-Z."/>
            <person name="Lai M.-C."/>
        </authorList>
    </citation>
    <scope>NUCLEOTIDE SEQUENCE [LARGE SCALE GENOMIC DNA]</scope>
    <source>
        <strain evidence="13 14">FWC-SCC4</strain>
    </source>
</reference>
<feature type="binding site" evidence="9">
    <location>
        <position position="4"/>
    </location>
    <ligand>
        <name>Zn(2+)</name>
        <dbReference type="ChEBI" id="CHEBI:29105"/>
        <label>1</label>
    </ligand>
</feature>
<evidence type="ECO:0000313" key="14">
    <source>
        <dbReference type="Proteomes" id="UP001301797"/>
    </source>
</evidence>
<evidence type="ECO:0000256" key="6">
    <source>
        <dbReference type="ARBA" id="ARBA00023163"/>
    </source>
</evidence>
<dbReference type="SMART" id="SM00661">
    <property type="entry name" value="RPOL9"/>
    <property type="match status" value="1"/>
</dbReference>
<dbReference type="KEGG" id="mefw:F1737_07170"/>
<keyword evidence="6 8" id="KW-0804">Transcription</keyword>
<keyword evidence="5" id="KW-0805">Transcription regulation</keyword>